<reference evidence="2" key="1">
    <citation type="submission" date="2022-05" db="EMBL/GenBank/DDBJ databases">
        <authorList>
            <person name="Tuo L."/>
        </authorList>
    </citation>
    <scope>NUCLEOTIDE SEQUENCE</scope>
    <source>
        <strain evidence="2">BSK12Z-4</strain>
    </source>
</reference>
<dbReference type="Proteomes" id="UP001139485">
    <property type="component" value="Unassembled WGS sequence"/>
</dbReference>
<keyword evidence="3" id="KW-1185">Reference proteome</keyword>
<evidence type="ECO:0000313" key="3">
    <source>
        <dbReference type="Proteomes" id="UP001139485"/>
    </source>
</evidence>
<comment type="caution">
    <text evidence="2">The sequence shown here is derived from an EMBL/GenBank/DDBJ whole genome shotgun (WGS) entry which is preliminary data.</text>
</comment>
<dbReference type="RefSeq" id="WP_250828709.1">
    <property type="nucleotide sequence ID" value="NZ_JAMOIL010000037.1"/>
</dbReference>
<dbReference type="InterPro" id="IPR021145">
    <property type="entry name" value="Portal_protein_SPP1_Gp6-like"/>
</dbReference>
<dbReference type="AlphaFoldDB" id="A0A9X2DB44"/>
<sequence>MPIDVEVRNSPGWWFNTLATQLHDRRVGRDGRRRWNRAGVASSKVRPPLLLLDDYLRGDPPLHDDIHAGWAEPFRRYVRMGRLNIAGLAVSSPATRMGIRDFRTAAADDELGDVEARRLMRRNKLKVKIREIHETCLALGDAYAIVIPPDGGRSHALITAESPLECITAEDPQTGETLAGLKLFRDETNDCDWAYLFLPGRLLVARLDGATSLRRTGMWRFSKGWEWVDAKADTVPGGRVAMVRFRNKDGVGEFERHLDSLDRMNDKLFNEWWISKIQAFRQRAVKLPDEDSDDLLEDAEATADAGIDDENPLYSADADLSGIFTSAPDAMWRLPKDAEIWESQNVDVTPLVNSIKTELEHFAAALAIPLYSITPDSADGSAEGATAMREEHVNKVQDRRDRTEGSWAETLAMAFLFQGDTERADVSQIECLWAPIERFSLGEMSQAASQLAGILPREAIWTDILQYSPADVQERLRDQWAAQQATDLLYAATSATSTGATGAGSGTQGAGGA</sequence>
<feature type="compositionally biased region" description="Basic and acidic residues" evidence="1">
    <location>
        <begin position="388"/>
        <end position="401"/>
    </location>
</feature>
<gene>
    <name evidence="2" type="ORF">M8330_19610</name>
</gene>
<accession>A0A9X2DB44</accession>
<feature type="region of interest" description="Disordered" evidence="1">
    <location>
        <begin position="381"/>
        <end position="401"/>
    </location>
</feature>
<organism evidence="2 3">
    <name type="scientific">Nocardioides bruguierae</name>
    <dbReference type="NCBI Taxonomy" id="2945102"/>
    <lineage>
        <taxon>Bacteria</taxon>
        <taxon>Bacillati</taxon>
        <taxon>Actinomycetota</taxon>
        <taxon>Actinomycetes</taxon>
        <taxon>Propionibacteriales</taxon>
        <taxon>Nocardioidaceae</taxon>
        <taxon>Nocardioides</taxon>
    </lineage>
</organism>
<name>A0A9X2DB44_9ACTN</name>
<proteinExistence type="predicted"/>
<dbReference type="Pfam" id="PF05133">
    <property type="entry name" value="SPP1_portal"/>
    <property type="match status" value="1"/>
</dbReference>
<evidence type="ECO:0000313" key="2">
    <source>
        <dbReference type="EMBL" id="MCM0622501.1"/>
    </source>
</evidence>
<protein>
    <submittedName>
        <fullName evidence="2">Phage portal protein</fullName>
    </submittedName>
</protein>
<evidence type="ECO:0000256" key="1">
    <source>
        <dbReference type="SAM" id="MobiDB-lite"/>
    </source>
</evidence>
<dbReference type="EMBL" id="JAMOIL010000037">
    <property type="protein sequence ID" value="MCM0622501.1"/>
    <property type="molecule type" value="Genomic_DNA"/>
</dbReference>